<feature type="region of interest" description="Disordered" evidence="1">
    <location>
        <begin position="91"/>
        <end position="122"/>
    </location>
</feature>
<feature type="region of interest" description="Disordered" evidence="1">
    <location>
        <begin position="62"/>
        <end position="81"/>
    </location>
</feature>
<protein>
    <submittedName>
        <fullName evidence="2">Uncharacterized protein</fullName>
    </submittedName>
</protein>
<feature type="region of interest" description="Disordered" evidence="1">
    <location>
        <begin position="337"/>
        <end position="358"/>
    </location>
</feature>
<reference evidence="2 3" key="1">
    <citation type="journal article" date="2019" name="Nat. Ecol. Evol.">
        <title>Megaphylogeny resolves global patterns of mushroom evolution.</title>
        <authorList>
            <person name="Varga T."/>
            <person name="Krizsan K."/>
            <person name="Foldi C."/>
            <person name="Dima B."/>
            <person name="Sanchez-Garcia M."/>
            <person name="Sanchez-Ramirez S."/>
            <person name="Szollosi G.J."/>
            <person name="Szarkandi J.G."/>
            <person name="Papp V."/>
            <person name="Albert L."/>
            <person name="Andreopoulos W."/>
            <person name="Angelini C."/>
            <person name="Antonin V."/>
            <person name="Barry K.W."/>
            <person name="Bougher N.L."/>
            <person name="Buchanan P."/>
            <person name="Buyck B."/>
            <person name="Bense V."/>
            <person name="Catcheside P."/>
            <person name="Chovatia M."/>
            <person name="Cooper J."/>
            <person name="Damon W."/>
            <person name="Desjardin D."/>
            <person name="Finy P."/>
            <person name="Geml J."/>
            <person name="Haridas S."/>
            <person name="Hughes K."/>
            <person name="Justo A."/>
            <person name="Karasinski D."/>
            <person name="Kautmanova I."/>
            <person name="Kiss B."/>
            <person name="Kocsube S."/>
            <person name="Kotiranta H."/>
            <person name="LaButti K.M."/>
            <person name="Lechner B.E."/>
            <person name="Liimatainen K."/>
            <person name="Lipzen A."/>
            <person name="Lukacs Z."/>
            <person name="Mihaltcheva S."/>
            <person name="Morgado L.N."/>
            <person name="Niskanen T."/>
            <person name="Noordeloos M.E."/>
            <person name="Ohm R.A."/>
            <person name="Ortiz-Santana B."/>
            <person name="Ovrebo C."/>
            <person name="Racz N."/>
            <person name="Riley R."/>
            <person name="Savchenko A."/>
            <person name="Shiryaev A."/>
            <person name="Soop K."/>
            <person name="Spirin V."/>
            <person name="Szebenyi C."/>
            <person name="Tomsovsky M."/>
            <person name="Tulloss R.E."/>
            <person name="Uehling J."/>
            <person name="Grigoriev I.V."/>
            <person name="Vagvolgyi C."/>
            <person name="Papp T."/>
            <person name="Martin F.M."/>
            <person name="Miettinen O."/>
            <person name="Hibbett D.S."/>
            <person name="Nagy L.G."/>
        </authorList>
    </citation>
    <scope>NUCLEOTIDE SEQUENCE [LARGE SCALE GENOMIC DNA]</scope>
    <source>
        <strain evidence="2 3">HHB13444</strain>
    </source>
</reference>
<gene>
    <name evidence="2" type="ORF">K466DRAFT_594108</name>
</gene>
<dbReference type="InParanoid" id="A0A5C3Q0C5"/>
<organism evidence="2 3">
    <name type="scientific">Polyporus arcularius HHB13444</name>
    <dbReference type="NCBI Taxonomy" id="1314778"/>
    <lineage>
        <taxon>Eukaryota</taxon>
        <taxon>Fungi</taxon>
        <taxon>Dikarya</taxon>
        <taxon>Basidiomycota</taxon>
        <taxon>Agaricomycotina</taxon>
        <taxon>Agaricomycetes</taxon>
        <taxon>Polyporales</taxon>
        <taxon>Polyporaceae</taxon>
        <taxon>Polyporus</taxon>
    </lineage>
</organism>
<dbReference type="EMBL" id="ML210976">
    <property type="protein sequence ID" value="TFK93830.1"/>
    <property type="molecule type" value="Genomic_DNA"/>
</dbReference>
<sequence length="388" mass="42795">MSPRLPLDTLSFDRRNLPLSSTVHLPGGFDLSPCYFDATSTSEVLRQTVGEVIEKFNYPQDAEPEIPQIPSPVNAKSPGVSLRPALSLRRTETLFSSSSEEDDSESNRSNTLSPVTSLSSDDSFDSYERAMSFAKLRAANFGMGAAMKSMNATLEAEDPAADERLSTVAAQVIASISRSPPALERHFSYPSVLSESSDDDGLTDAERQECEVVTEYIKRWASNDRLDSTYWQGFTPLHLSVSVPLVQQLTVYLAEQAIRDVSAQLNLPPPLEYERARPRLTSEPIYAGSVRVADCGYLVRRAIPAGYAPQEVLEKLRAAHNAECAANERRQVQTVPRRLQSGAKRAAGTRKEATAQRDPWTRVASKLRDDLTAWMQTHDDDDEAAVVA</sequence>
<evidence type="ECO:0000256" key="1">
    <source>
        <dbReference type="SAM" id="MobiDB-lite"/>
    </source>
</evidence>
<name>A0A5C3Q0C5_9APHY</name>
<dbReference type="Proteomes" id="UP000308197">
    <property type="component" value="Unassembled WGS sequence"/>
</dbReference>
<feature type="compositionally biased region" description="Polar residues" evidence="1">
    <location>
        <begin position="112"/>
        <end position="121"/>
    </location>
</feature>
<accession>A0A5C3Q0C5</accession>
<proteinExistence type="predicted"/>
<dbReference type="AlphaFoldDB" id="A0A5C3Q0C5"/>
<keyword evidence="3" id="KW-1185">Reference proteome</keyword>
<evidence type="ECO:0000313" key="3">
    <source>
        <dbReference type="Proteomes" id="UP000308197"/>
    </source>
</evidence>
<evidence type="ECO:0000313" key="2">
    <source>
        <dbReference type="EMBL" id="TFK93830.1"/>
    </source>
</evidence>